<protein>
    <submittedName>
        <fullName evidence="2">Putative DNA repair protein RAD2</fullName>
    </submittedName>
</protein>
<gene>
    <name evidence="2" type="ORF">TM35_000041620</name>
</gene>
<evidence type="ECO:0000313" key="3">
    <source>
        <dbReference type="Proteomes" id="UP000192257"/>
    </source>
</evidence>
<proteinExistence type="predicted"/>
<organism evidence="2 3">
    <name type="scientific">Trypanosoma theileri</name>
    <dbReference type="NCBI Taxonomy" id="67003"/>
    <lineage>
        <taxon>Eukaryota</taxon>
        <taxon>Discoba</taxon>
        <taxon>Euglenozoa</taxon>
        <taxon>Kinetoplastea</taxon>
        <taxon>Metakinetoplastina</taxon>
        <taxon>Trypanosomatida</taxon>
        <taxon>Trypanosomatidae</taxon>
        <taxon>Trypanosoma</taxon>
    </lineage>
</organism>
<reference evidence="2 3" key="1">
    <citation type="submission" date="2017-03" db="EMBL/GenBank/DDBJ databases">
        <title>An alternative strategy for trypanosome survival in the mammalian bloodstream revealed through genome and transcriptome analysis of the ubiquitous bovine parasite Trypanosoma (Megatrypanum) theileri.</title>
        <authorList>
            <person name="Kelly S."/>
            <person name="Ivens A."/>
            <person name="Mott A."/>
            <person name="O'Neill E."/>
            <person name="Emms D."/>
            <person name="Macleod O."/>
            <person name="Voorheis P."/>
            <person name="Matthews J."/>
            <person name="Matthews K."/>
            <person name="Carrington M."/>
        </authorList>
    </citation>
    <scope>NUCLEOTIDE SEQUENCE [LARGE SCALE GENOMIC DNA]</scope>
    <source>
        <strain evidence="2">Edinburgh</strain>
    </source>
</reference>
<dbReference type="RefSeq" id="XP_028886014.1">
    <property type="nucleotide sequence ID" value="XM_029022356.1"/>
</dbReference>
<dbReference type="Proteomes" id="UP000192257">
    <property type="component" value="Unassembled WGS sequence"/>
</dbReference>
<feature type="compositionally biased region" description="Basic and acidic residues" evidence="1">
    <location>
        <begin position="208"/>
        <end position="217"/>
    </location>
</feature>
<accession>A0A1X0P540</accession>
<dbReference type="EMBL" id="NBCO01000004">
    <property type="protein sequence ID" value="ORC91948.1"/>
    <property type="molecule type" value="Genomic_DNA"/>
</dbReference>
<dbReference type="OrthoDB" id="251651at2759"/>
<feature type="compositionally biased region" description="Polar residues" evidence="1">
    <location>
        <begin position="161"/>
        <end position="172"/>
    </location>
</feature>
<sequence>MNASLSDGGVRALSGPGRLRAVMGASAANLDPFAGNSILPGRWEHHTADILRDAVEHRHVAYVDDQNLMKALMEHAQPSLPPPVPMRVKNREIPQSTECQQYLKNLARAIEEGVAKKRRPRLRSASPSKEGPTTATTTSSTTATMAPVVAGGTGTGGGAVQNLSTETSTVVPPQSEEKGALQMWEQEQEQEEAEEPYWGGGGGGGGGEEEKEKKGQGEQRSLSGGSFVCNSTRSLLNTIARGRFPMHSNASLSEVVRNWGKRKETRGENFMTSKQTLETHSKLLERLKQEPVRSWRVIHDLSTDPPSSPPIADRQRKSYDASEDCKIVEKWRHRFDYVNYADQFKIDDSLAVRDRCRHMVIRHETTSTGQPPLTALQNTFNEKNTRPFTAPSRPVKPNTGGDCVKSSVWMRRANEIALEREREHLITEIRRFELREAAASLSREAVETLRDDLIKLLMLWPRDPRKRHIFTKKNFVKWMRGRQNLPSTVGVVEDSAESISLAESMDSRAEAAFIEHVFSVLPGGRNTQ</sequence>
<dbReference type="VEuPathDB" id="TriTrypDB:TM35_000041620"/>
<evidence type="ECO:0000256" key="1">
    <source>
        <dbReference type="SAM" id="MobiDB-lite"/>
    </source>
</evidence>
<name>A0A1X0P540_9TRYP</name>
<comment type="caution">
    <text evidence="2">The sequence shown here is derived from an EMBL/GenBank/DDBJ whole genome shotgun (WGS) entry which is preliminary data.</text>
</comment>
<feature type="compositionally biased region" description="Acidic residues" evidence="1">
    <location>
        <begin position="186"/>
        <end position="195"/>
    </location>
</feature>
<dbReference type="AlphaFoldDB" id="A0A1X0P540"/>
<feature type="compositionally biased region" description="Low complexity" evidence="1">
    <location>
        <begin position="133"/>
        <end position="150"/>
    </location>
</feature>
<keyword evidence="3" id="KW-1185">Reference proteome</keyword>
<evidence type="ECO:0000313" key="2">
    <source>
        <dbReference type="EMBL" id="ORC91948.1"/>
    </source>
</evidence>
<feature type="region of interest" description="Disordered" evidence="1">
    <location>
        <begin position="113"/>
        <end position="226"/>
    </location>
</feature>
<dbReference type="GeneID" id="39982136"/>